<sequence>MPDFGLVLGFVDGVGSMSHRPTVAVFGSNDLSDSPDVQQLCEDLGRTIVDLGCRVACGGLGGVMSAVCKGARSSARYTEGDTIGILPMGDFESANEFIDVIIPTGLGLFRNMLVARAGDACIGVKGGAGTLSEIAFAWQIKKPVAVMSSSGGWSADLAGTRLDHRRIGTDVTDLPNVAAAEQWLKATLDI</sequence>
<accession>B3T5D8</accession>
<dbReference type="AlphaFoldDB" id="B3T5D8"/>
<organism evidence="1">
    <name type="scientific">uncultured marine microorganism HF4000_ANIW141C7</name>
    <dbReference type="NCBI Taxonomy" id="455536"/>
    <lineage>
        <taxon>unclassified sequences</taxon>
        <taxon>environmental samples</taxon>
    </lineage>
</organism>
<reference evidence="1" key="1">
    <citation type="journal article" date="2008" name="ISME J.">
        <title>Genomic patterns of recombination, clonal divergence and environment in marine microbial populations.</title>
        <authorList>
            <person name="Konstantinidis K.T."/>
            <person name="Delong E.F."/>
        </authorList>
    </citation>
    <scope>NUCLEOTIDE SEQUENCE</scope>
</reference>
<proteinExistence type="predicted"/>
<dbReference type="Gene3D" id="3.40.50.450">
    <property type="match status" value="1"/>
</dbReference>
<dbReference type="PANTHER" id="PTHR43393">
    <property type="entry name" value="CYTOKININ RIBOSIDE 5'-MONOPHOSPHATE PHOSPHORIBOHYDROLASE"/>
    <property type="match status" value="1"/>
</dbReference>
<dbReference type="InterPro" id="IPR052341">
    <property type="entry name" value="LOG_family_nucleotidases"/>
</dbReference>
<protein>
    <submittedName>
        <fullName evidence="1">Putative Possible lysine decarboxylase</fullName>
    </submittedName>
</protein>
<dbReference type="InterPro" id="IPR041164">
    <property type="entry name" value="LDcluster4"/>
</dbReference>
<dbReference type="EMBL" id="EU016609">
    <property type="protein sequence ID" value="ABZ07797.1"/>
    <property type="molecule type" value="Genomic_DNA"/>
</dbReference>
<evidence type="ECO:0000313" key="1">
    <source>
        <dbReference type="EMBL" id="ABZ07797.1"/>
    </source>
</evidence>
<name>B3T5D8_9ZZZZ</name>
<dbReference type="PANTHER" id="PTHR43393:SF3">
    <property type="entry name" value="LYSINE DECARBOXYLASE-LIKE PROTEIN"/>
    <property type="match status" value="1"/>
</dbReference>
<dbReference type="SUPFAM" id="SSF102405">
    <property type="entry name" value="MCP/YpsA-like"/>
    <property type="match status" value="1"/>
</dbReference>
<gene>
    <name evidence="1" type="ORF">ALOHA_HF4000ANIW141C7ctg1g31</name>
</gene>
<dbReference type="Pfam" id="PF18306">
    <property type="entry name" value="LDcluster4"/>
    <property type="match status" value="1"/>
</dbReference>